<dbReference type="AlphaFoldDB" id="C3Y0A0"/>
<dbReference type="InParanoid" id="C3Y0A0"/>
<gene>
    <name evidence="1" type="ORF">BRAFLDRAFT_77079</name>
</gene>
<dbReference type="EMBL" id="GG666478">
    <property type="protein sequence ID" value="EEN66173.1"/>
    <property type="molecule type" value="Genomic_DNA"/>
</dbReference>
<evidence type="ECO:0000313" key="1">
    <source>
        <dbReference type="EMBL" id="EEN66173.1"/>
    </source>
</evidence>
<reference evidence="1" key="1">
    <citation type="journal article" date="2008" name="Nature">
        <title>The amphioxus genome and the evolution of the chordate karyotype.</title>
        <authorList>
            <consortium name="US DOE Joint Genome Institute (JGI-PGF)"/>
            <person name="Putnam N.H."/>
            <person name="Butts T."/>
            <person name="Ferrier D.E.K."/>
            <person name="Furlong R.F."/>
            <person name="Hellsten U."/>
            <person name="Kawashima T."/>
            <person name="Robinson-Rechavi M."/>
            <person name="Shoguchi E."/>
            <person name="Terry A."/>
            <person name="Yu J.-K."/>
            <person name="Benito-Gutierrez E.L."/>
            <person name="Dubchak I."/>
            <person name="Garcia-Fernandez J."/>
            <person name="Gibson-Brown J.J."/>
            <person name="Grigoriev I.V."/>
            <person name="Horton A.C."/>
            <person name="de Jong P.J."/>
            <person name="Jurka J."/>
            <person name="Kapitonov V.V."/>
            <person name="Kohara Y."/>
            <person name="Kuroki Y."/>
            <person name="Lindquist E."/>
            <person name="Lucas S."/>
            <person name="Osoegawa K."/>
            <person name="Pennacchio L.A."/>
            <person name="Salamov A.A."/>
            <person name="Satou Y."/>
            <person name="Sauka-Spengler T."/>
            <person name="Schmutz J."/>
            <person name="Shin-I T."/>
            <person name="Toyoda A."/>
            <person name="Bronner-Fraser M."/>
            <person name="Fujiyama A."/>
            <person name="Holland L.Z."/>
            <person name="Holland P.W.H."/>
            <person name="Satoh N."/>
            <person name="Rokhsar D.S."/>
        </authorList>
    </citation>
    <scope>NUCLEOTIDE SEQUENCE [LARGE SCALE GENOMIC DNA]</scope>
    <source>
        <strain evidence="1">S238N-H82</strain>
        <tissue evidence="1">Testes</tissue>
    </source>
</reference>
<protein>
    <recommendedName>
        <fullName evidence="2">CNH domain-containing protein</fullName>
    </recommendedName>
</protein>
<organism>
    <name type="scientific">Branchiostoma floridae</name>
    <name type="common">Florida lancelet</name>
    <name type="synonym">Amphioxus</name>
    <dbReference type="NCBI Taxonomy" id="7739"/>
    <lineage>
        <taxon>Eukaryota</taxon>
        <taxon>Metazoa</taxon>
        <taxon>Chordata</taxon>
        <taxon>Cephalochordata</taxon>
        <taxon>Leptocardii</taxon>
        <taxon>Amphioxiformes</taxon>
        <taxon>Branchiostomatidae</taxon>
        <taxon>Branchiostoma</taxon>
    </lineage>
</organism>
<dbReference type="Gene3D" id="2.130.10.10">
    <property type="entry name" value="YVTN repeat-like/Quinoprotein amine dehydrogenase"/>
    <property type="match status" value="1"/>
</dbReference>
<accession>C3Y0A0</accession>
<dbReference type="InterPro" id="IPR036322">
    <property type="entry name" value="WD40_repeat_dom_sf"/>
</dbReference>
<name>C3Y0A0_BRAFL</name>
<proteinExistence type="predicted"/>
<dbReference type="PANTHER" id="PTHR23287:SF16">
    <property type="entry name" value="TECTONIN BETA-PROPELLER REPEAT-CONTAINING PROTEIN 2"/>
    <property type="match status" value="1"/>
</dbReference>
<dbReference type="SUPFAM" id="SSF50978">
    <property type="entry name" value="WD40 repeat-like"/>
    <property type="match status" value="1"/>
</dbReference>
<dbReference type="InterPro" id="IPR015943">
    <property type="entry name" value="WD40/YVTN_repeat-like_dom_sf"/>
</dbReference>
<evidence type="ECO:0008006" key="2">
    <source>
        <dbReference type="Google" id="ProtNLM"/>
    </source>
</evidence>
<dbReference type="STRING" id="7739.C3Y0A0"/>
<dbReference type="eggNOG" id="KOG3621">
    <property type="taxonomic scope" value="Eukaryota"/>
</dbReference>
<dbReference type="PANTHER" id="PTHR23287">
    <property type="entry name" value="RUBY-EYE2-LIKE PROTEIN"/>
    <property type="match status" value="1"/>
</dbReference>
<sequence>MYSGKSLPSLVCQFYYFSSRSLCRTRDRACPCVMLKNDPISSVRLLSCLDDMVAVGTESGLVVVFQLGSNVPGHSKKHQKFTIEDQHEAAVVCTEWSANGMKLFSGDKAGKVVFTAVDFYEGVCRPTVLITEPSPVVQLHYLHKTLLVSTHQRTLLCYTDQDCKIQQVGQKPRKRIKLLDNTRTGKPPSDQQFGLLYVINDQQLVSWHNGGLLVVDPVENLIVGSCYFRKPVLNIACTEEEIFVLTEDREAIRIAMKPETARLGNVQT</sequence>